<keyword evidence="2" id="KW-1185">Reference proteome</keyword>
<organism evidence="1 2">
    <name type="scientific">Dreissena polymorpha</name>
    <name type="common">Zebra mussel</name>
    <name type="synonym">Mytilus polymorpha</name>
    <dbReference type="NCBI Taxonomy" id="45954"/>
    <lineage>
        <taxon>Eukaryota</taxon>
        <taxon>Metazoa</taxon>
        <taxon>Spiralia</taxon>
        <taxon>Lophotrochozoa</taxon>
        <taxon>Mollusca</taxon>
        <taxon>Bivalvia</taxon>
        <taxon>Autobranchia</taxon>
        <taxon>Heteroconchia</taxon>
        <taxon>Euheterodonta</taxon>
        <taxon>Imparidentia</taxon>
        <taxon>Neoheterodontei</taxon>
        <taxon>Myida</taxon>
        <taxon>Dreissenoidea</taxon>
        <taxon>Dreissenidae</taxon>
        <taxon>Dreissena</taxon>
    </lineage>
</organism>
<proteinExistence type="predicted"/>
<dbReference type="Proteomes" id="UP000828390">
    <property type="component" value="Unassembled WGS sequence"/>
</dbReference>
<evidence type="ECO:0000313" key="2">
    <source>
        <dbReference type="Proteomes" id="UP000828390"/>
    </source>
</evidence>
<dbReference type="EMBL" id="JAIWYP010000015">
    <property type="protein sequence ID" value="KAH3700777.1"/>
    <property type="molecule type" value="Genomic_DNA"/>
</dbReference>
<sequence>MGWVNKRPFDHLLQNIEGQAAEFVFTQLHASVVGNYKSLVAEIGGDTECLSRHAPLLQILTIVCNVTASL</sequence>
<gene>
    <name evidence="1" type="ORF">DPMN_075756</name>
</gene>
<dbReference type="AlphaFoldDB" id="A0A9D3YHF5"/>
<accession>A0A9D3YHF5</accession>
<reference evidence="1" key="2">
    <citation type="submission" date="2020-11" db="EMBL/GenBank/DDBJ databases">
        <authorList>
            <person name="McCartney M.A."/>
            <person name="Auch B."/>
            <person name="Kono T."/>
            <person name="Mallez S."/>
            <person name="Becker A."/>
            <person name="Gohl D.M."/>
            <person name="Silverstein K.A.T."/>
            <person name="Koren S."/>
            <person name="Bechman K.B."/>
            <person name="Herman A."/>
            <person name="Abrahante J.E."/>
            <person name="Garbe J."/>
        </authorList>
    </citation>
    <scope>NUCLEOTIDE SEQUENCE</scope>
    <source>
        <strain evidence="1">Duluth1</strain>
        <tissue evidence="1">Whole animal</tissue>
    </source>
</reference>
<reference evidence="1" key="1">
    <citation type="journal article" date="2019" name="bioRxiv">
        <title>The Genome of the Zebra Mussel, Dreissena polymorpha: A Resource for Invasive Species Research.</title>
        <authorList>
            <person name="McCartney M.A."/>
            <person name="Auch B."/>
            <person name="Kono T."/>
            <person name="Mallez S."/>
            <person name="Zhang Y."/>
            <person name="Obille A."/>
            <person name="Becker A."/>
            <person name="Abrahante J.E."/>
            <person name="Garbe J."/>
            <person name="Badalamenti J.P."/>
            <person name="Herman A."/>
            <person name="Mangelson H."/>
            <person name="Liachko I."/>
            <person name="Sullivan S."/>
            <person name="Sone E.D."/>
            <person name="Koren S."/>
            <person name="Silverstein K.A.T."/>
            <person name="Beckman K.B."/>
            <person name="Gohl D.M."/>
        </authorList>
    </citation>
    <scope>NUCLEOTIDE SEQUENCE</scope>
    <source>
        <strain evidence="1">Duluth1</strain>
        <tissue evidence="1">Whole animal</tissue>
    </source>
</reference>
<evidence type="ECO:0000313" key="1">
    <source>
        <dbReference type="EMBL" id="KAH3700777.1"/>
    </source>
</evidence>
<name>A0A9D3YHF5_DREPO</name>
<protein>
    <submittedName>
        <fullName evidence="1">Uncharacterized protein</fullName>
    </submittedName>
</protein>
<comment type="caution">
    <text evidence="1">The sequence shown here is derived from an EMBL/GenBank/DDBJ whole genome shotgun (WGS) entry which is preliminary data.</text>
</comment>